<dbReference type="Proteomes" id="UP001595191">
    <property type="component" value="Unassembled WGS sequence"/>
</dbReference>
<organism evidence="1 2">
    <name type="scientific">Meishania litoralis</name>
    <dbReference type="NCBI Taxonomy" id="3434685"/>
    <lineage>
        <taxon>Bacteria</taxon>
        <taxon>Pseudomonadati</taxon>
        <taxon>Bacteroidota</taxon>
        <taxon>Flavobacteriia</taxon>
        <taxon>Flavobacteriales</taxon>
        <taxon>Flavobacteriaceae</taxon>
        <taxon>Meishania</taxon>
    </lineage>
</organism>
<comment type="caution">
    <text evidence="1">The sequence shown here is derived from an EMBL/GenBank/DDBJ whole genome shotgun (WGS) entry which is preliminary data.</text>
</comment>
<evidence type="ECO:0000313" key="1">
    <source>
        <dbReference type="EMBL" id="MFH6602289.1"/>
    </source>
</evidence>
<keyword evidence="2" id="KW-1185">Reference proteome</keyword>
<gene>
    <name evidence="1" type="ORF">ACEZ3G_02280</name>
</gene>
<evidence type="ECO:0000313" key="2">
    <source>
        <dbReference type="Proteomes" id="UP001595191"/>
    </source>
</evidence>
<reference evidence="1" key="1">
    <citation type="submission" date="2024-09" db="EMBL/GenBank/DDBJ databases">
        <authorList>
            <person name="Liu J."/>
        </authorList>
    </citation>
    <scope>NUCLEOTIDE SEQUENCE</scope>
    <source>
        <strain evidence="1">NBU2967</strain>
    </source>
</reference>
<protein>
    <submittedName>
        <fullName evidence="1">PH domain-containing protein</fullName>
    </submittedName>
</protein>
<sequence length="136" mass="15164">MTKYRSKIGIGLAIFVFGILGGMTLFMIYQSVWSGAFVNLVVLAFTAHLFLNTYYTVNGNTLEIKSGFILHKRIDIRTINCITATNNPISAPAASLDRLEIFYDRSKIVLVSPKDKIAFIDHLKRINPKIALKGIA</sequence>
<name>A0ACC7LGI2_9FLAO</name>
<proteinExistence type="predicted"/>
<dbReference type="EMBL" id="JBHFPV010000001">
    <property type="protein sequence ID" value="MFH6602289.1"/>
    <property type="molecule type" value="Genomic_DNA"/>
</dbReference>
<accession>A0ACC7LGI2</accession>